<dbReference type="AlphaFoldDB" id="A0A9Q1F4J7"/>
<evidence type="ECO:0000313" key="3">
    <source>
        <dbReference type="Proteomes" id="UP001152622"/>
    </source>
</evidence>
<protein>
    <submittedName>
        <fullName evidence="2">Uncharacterized protein</fullName>
    </submittedName>
</protein>
<dbReference type="EMBL" id="JAINUF010000009">
    <property type="protein sequence ID" value="KAJ8350799.1"/>
    <property type="molecule type" value="Genomic_DNA"/>
</dbReference>
<sequence>MRTESQVSNPTPDWFLTAASGALVRGHIYGARRTRPGVARGPRRPNPVVSSSAGGRLDPLRTSAVLGIATPPLAADSIRTQNPLLMADGGRGRERSPACPGKAAGGILGMLHSRHHKGQAWSISARDCYSGKTCLP</sequence>
<gene>
    <name evidence="2" type="ORF">SKAU_G00259290</name>
</gene>
<dbReference type="Proteomes" id="UP001152622">
    <property type="component" value="Chromosome 9"/>
</dbReference>
<evidence type="ECO:0000256" key="1">
    <source>
        <dbReference type="SAM" id="MobiDB-lite"/>
    </source>
</evidence>
<evidence type="ECO:0000313" key="2">
    <source>
        <dbReference type="EMBL" id="KAJ8350799.1"/>
    </source>
</evidence>
<reference evidence="2" key="1">
    <citation type="journal article" date="2023" name="Science">
        <title>Genome structures resolve the early diversification of teleost fishes.</title>
        <authorList>
            <person name="Parey E."/>
            <person name="Louis A."/>
            <person name="Montfort J."/>
            <person name="Bouchez O."/>
            <person name="Roques C."/>
            <person name="Iampietro C."/>
            <person name="Lluch J."/>
            <person name="Castinel A."/>
            <person name="Donnadieu C."/>
            <person name="Desvignes T."/>
            <person name="Floi Bucao C."/>
            <person name="Jouanno E."/>
            <person name="Wen M."/>
            <person name="Mejri S."/>
            <person name="Dirks R."/>
            <person name="Jansen H."/>
            <person name="Henkel C."/>
            <person name="Chen W.J."/>
            <person name="Zahm M."/>
            <person name="Cabau C."/>
            <person name="Klopp C."/>
            <person name="Thompson A.W."/>
            <person name="Robinson-Rechavi M."/>
            <person name="Braasch I."/>
            <person name="Lecointre G."/>
            <person name="Bobe J."/>
            <person name="Postlethwait J.H."/>
            <person name="Berthelot C."/>
            <person name="Roest Crollius H."/>
            <person name="Guiguen Y."/>
        </authorList>
    </citation>
    <scope>NUCLEOTIDE SEQUENCE</scope>
    <source>
        <strain evidence="2">WJC10195</strain>
    </source>
</reference>
<feature type="region of interest" description="Disordered" evidence="1">
    <location>
        <begin position="34"/>
        <end position="56"/>
    </location>
</feature>
<keyword evidence="3" id="KW-1185">Reference proteome</keyword>
<accession>A0A9Q1F4J7</accession>
<name>A0A9Q1F4J7_SYNKA</name>
<organism evidence="2 3">
    <name type="scientific">Synaphobranchus kaupii</name>
    <name type="common">Kaup's arrowtooth eel</name>
    <dbReference type="NCBI Taxonomy" id="118154"/>
    <lineage>
        <taxon>Eukaryota</taxon>
        <taxon>Metazoa</taxon>
        <taxon>Chordata</taxon>
        <taxon>Craniata</taxon>
        <taxon>Vertebrata</taxon>
        <taxon>Euteleostomi</taxon>
        <taxon>Actinopterygii</taxon>
        <taxon>Neopterygii</taxon>
        <taxon>Teleostei</taxon>
        <taxon>Anguilliformes</taxon>
        <taxon>Synaphobranchidae</taxon>
        <taxon>Synaphobranchus</taxon>
    </lineage>
</organism>
<feature type="region of interest" description="Disordered" evidence="1">
    <location>
        <begin position="80"/>
        <end position="102"/>
    </location>
</feature>
<comment type="caution">
    <text evidence="2">The sequence shown here is derived from an EMBL/GenBank/DDBJ whole genome shotgun (WGS) entry which is preliminary data.</text>
</comment>
<proteinExistence type="predicted"/>